<sequence>MTSPRSRPGRARPAQDRTAQDRTSQDRAARDDRPRQDAPQDGAGRARFVHANPARALSVRVLVSVMAGDSFAAHALDDALSHADLPPRDAGLCTHLVYGTLRYAPLLEAALAPLLRGETPLKARALLLCATFEKLVLGTPPHAVVNEYVTLARTGFGPPALVNAVLRRVEAPDGLNPDLTLPGWLAGQYREAFGAQSSAVIADLLQPQPLWLRLTPAGQDSLLDEGSRLVAGEGTEAAFGDVARVELNRPLRATEAYEQGWAQPINPASMACVLALGDVDGHAVLDLAGGAGIKAAMLSAAGANVTSVDRVPGKHRAARNNMKRLGLNANFITADLTQAPDLTPGDRVLLDAPCTGSGTLRSHPEIKLRLTPQAVQDAALLQAQMLDTAAGLTAPGGVLVYSVCSVTQAEGPQAVQGFLTRHPEFTPEALPDLLVPAVPSGDGALTLPLGGVDGFFIARLRKRAD</sequence>
<organism evidence="8 9">
    <name type="scientific">Deinococcus aquiradiocola</name>
    <dbReference type="NCBI Taxonomy" id="393059"/>
    <lineage>
        <taxon>Bacteria</taxon>
        <taxon>Thermotogati</taxon>
        <taxon>Deinococcota</taxon>
        <taxon>Deinococci</taxon>
        <taxon>Deinococcales</taxon>
        <taxon>Deinococcaceae</taxon>
        <taxon>Deinococcus</taxon>
    </lineage>
</organism>
<accession>A0A917PIP5</accession>
<dbReference type="Gene3D" id="1.10.940.10">
    <property type="entry name" value="NusB-like"/>
    <property type="match status" value="1"/>
</dbReference>
<keyword evidence="1 5" id="KW-0489">Methyltransferase</keyword>
<reference evidence="8" key="1">
    <citation type="journal article" date="2014" name="Int. J. Syst. Evol. Microbiol.">
        <title>Complete genome sequence of Corynebacterium casei LMG S-19264T (=DSM 44701T), isolated from a smear-ripened cheese.</title>
        <authorList>
            <consortium name="US DOE Joint Genome Institute (JGI-PGF)"/>
            <person name="Walter F."/>
            <person name="Albersmeier A."/>
            <person name="Kalinowski J."/>
            <person name="Ruckert C."/>
        </authorList>
    </citation>
    <scope>NUCLEOTIDE SEQUENCE</scope>
    <source>
        <strain evidence="8">JCM 14371</strain>
    </source>
</reference>
<gene>
    <name evidence="8" type="ORF">GCM10008939_25810</name>
</gene>
<dbReference type="GO" id="GO:0001510">
    <property type="term" value="P:RNA methylation"/>
    <property type="evidence" value="ECO:0007669"/>
    <property type="project" value="InterPro"/>
</dbReference>
<feature type="region of interest" description="Disordered" evidence="6">
    <location>
        <begin position="1"/>
        <end position="47"/>
    </location>
</feature>
<dbReference type="Proteomes" id="UP000635726">
    <property type="component" value="Unassembled WGS sequence"/>
</dbReference>
<evidence type="ECO:0000256" key="1">
    <source>
        <dbReference type="ARBA" id="ARBA00022603"/>
    </source>
</evidence>
<dbReference type="CDD" id="cd02440">
    <property type="entry name" value="AdoMet_MTases"/>
    <property type="match status" value="1"/>
</dbReference>
<evidence type="ECO:0000256" key="6">
    <source>
        <dbReference type="SAM" id="MobiDB-lite"/>
    </source>
</evidence>
<feature type="binding site" evidence="5">
    <location>
        <position position="351"/>
    </location>
    <ligand>
        <name>S-adenosyl-L-methionine</name>
        <dbReference type="ChEBI" id="CHEBI:59789"/>
    </ligand>
</feature>
<evidence type="ECO:0000313" key="9">
    <source>
        <dbReference type="Proteomes" id="UP000635726"/>
    </source>
</evidence>
<protein>
    <submittedName>
        <fullName evidence="8">16S rRNA m5C967 methyltransferase</fullName>
    </submittedName>
</protein>
<proteinExistence type="inferred from homology"/>
<dbReference type="InterPro" id="IPR023267">
    <property type="entry name" value="RCMT"/>
</dbReference>
<feature type="active site" description="Nucleophile" evidence="5">
    <location>
        <position position="404"/>
    </location>
</feature>
<keyword evidence="3 5" id="KW-0949">S-adenosyl-L-methionine</keyword>
<dbReference type="GO" id="GO:0008173">
    <property type="term" value="F:RNA methyltransferase activity"/>
    <property type="evidence" value="ECO:0007669"/>
    <property type="project" value="InterPro"/>
</dbReference>
<comment type="caution">
    <text evidence="5">Lacks conserved residue(s) required for the propagation of feature annotation.</text>
</comment>
<evidence type="ECO:0000256" key="3">
    <source>
        <dbReference type="ARBA" id="ARBA00022691"/>
    </source>
</evidence>
<dbReference type="Pfam" id="PF01029">
    <property type="entry name" value="NusB"/>
    <property type="match status" value="1"/>
</dbReference>
<dbReference type="Pfam" id="PF01189">
    <property type="entry name" value="Methyltr_RsmB-F"/>
    <property type="match status" value="1"/>
</dbReference>
<reference evidence="8" key="2">
    <citation type="submission" date="2020-09" db="EMBL/GenBank/DDBJ databases">
        <authorList>
            <person name="Sun Q."/>
            <person name="Ohkuma M."/>
        </authorList>
    </citation>
    <scope>NUCLEOTIDE SEQUENCE</scope>
    <source>
        <strain evidence="8">JCM 14371</strain>
    </source>
</reference>
<dbReference type="InterPro" id="IPR006027">
    <property type="entry name" value="NusB_RsmB_TIM44"/>
</dbReference>
<comment type="caution">
    <text evidence="8">The sequence shown here is derived from an EMBL/GenBank/DDBJ whole genome shotgun (WGS) entry which is preliminary data.</text>
</comment>
<dbReference type="SUPFAM" id="SSF48013">
    <property type="entry name" value="NusB-like"/>
    <property type="match status" value="1"/>
</dbReference>
<dbReference type="GO" id="GO:0006355">
    <property type="term" value="P:regulation of DNA-templated transcription"/>
    <property type="evidence" value="ECO:0007669"/>
    <property type="project" value="InterPro"/>
</dbReference>
<dbReference type="Gene3D" id="3.40.50.150">
    <property type="entry name" value="Vaccinia Virus protein VP39"/>
    <property type="match status" value="1"/>
</dbReference>
<dbReference type="InterPro" id="IPR049560">
    <property type="entry name" value="MeTrfase_RsmB-F_NOP2_cat"/>
</dbReference>
<feature type="binding site" evidence="5">
    <location>
        <position position="309"/>
    </location>
    <ligand>
        <name>S-adenosyl-L-methionine</name>
        <dbReference type="ChEBI" id="CHEBI:59789"/>
    </ligand>
</feature>
<feature type="compositionally biased region" description="Basic and acidic residues" evidence="6">
    <location>
        <begin position="13"/>
        <end position="38"/>
    </location>
</feature>
<dbReference type="SUPFAM" id="SSF53335">
    <property type="entry name" value="S-adenosyl-L-methionine-dependent methyltransferases"/>
    <property type="match status" value="1"/>
</dbReference>
<evidence type="ECO:0000256" key="2">
    <source>
        <dbReference type="ARBA" id="ARBA00022679"/>
    </source>
</evidence>
<evidence type="ECO:0000259" key="7">
    <source>
        <dbReference type="PROSITE" id="PS51686"/>
    </source>
</evidence>
<dbReference type="PRINTS" id="PR02008">
    <property type="entry name" value="RCMTFAMILY"/>
</dbReference>
<dbReference type="AlphaFoldDB" id="A0A917PIP5"/>
<dbReference type="PANTHER" id="PTHR22807">
    <property type="entry name" value="NOP2 YEAST -RELATED NOL1/NOP2/FMU SUN DOMAIN-CONTAINING"/>
    <property type="match status" value="1"/>
</dbReference>
<keyword evidence="2 5" id="KW-0808">Transferase</keyword>
<evidence type="ECO:0000256" key="5">
    <source>
        <dbReference type="PROSITE-ProRule" id="PRU01023"/>
    </source>
</evidence>
<comment type="similarity">
    <text evidence="5">Belongs to the class I-like SAM-binding methyltransferase superfamily. RsmB/NOP family.</text>
</comment>
<dbReference type="InterPro" id="IPR029063">
    <property type="entry name" value="SAM-dependent_MTases_sf"/>
</dbReference>
<name>A0A917PIP5_9DEIO</name>
<dbReference type="InterPro" id="IPR001678">
    <property type="entry name" value="MeTrfase_RsmB-F_NOP2_dom"/>
</dbReference>
<feature type="binding site" evidence="5">
    <location>
        <position position="335"/>
    </location>
    <ligand>
        <name>S-adenosyl-L-methionine</name>
        <dbReference type="ChEBI" id="CHEBI:59789"/>
    </ligand>
</feature>
<keyword evidence="9" id="KW-1185">Reference proteome</keyword>
<evidence type="ECO:0000313" key="8">
    <source>
        <dbReference type="EMBL" id="GGJ80774.1"/>
    </source>
</evidence>
<dbReference type="RefSeq" id="WP_188963703.1">
    <property type="nucleotide sequence ID" value="NZ_BMOE01000009.1"/>
</dbReference>
<keyword evidence="4 5" id="KW-0694">RNA-binding</keyword>
<dbReference type="InterPro" id="IPR035926">
    <property type="entry name" value="NusB-like_sf"/>
</dbReference>
<dbReference type="EMBL" id="BMOE01000009">
    <property type="protein sequence ID" value="GGJ80774.1"/>
    <property type="molecule type" value="Genomic_DNA"/>
</dbReference>
<dbReference type="PANTHER" id="PTHR22807:SF53">
    <property type="entry name" value="RIBOSOMAL RNA SMALL SUBUNIT METHYLTRANSFERASE B-RELATED"/>
    <property type="match status" value="1"/>
</dbReference>
<dbReference type="GO" id="GO:0003723">
    <property type="term" value="F:RNA binding"/>
    <property type="evidence" value="ECO:0007669"/>
    <property type="project" value="UniProtKB-UniRule"/>
</dbReference>
<feature type="domain" description="SAM-dependent MTase RsmB/NOP-type" evidence="7">
    <location>
        <begin position="198"/>
        <end position="463"/>
    </location>
</feature>
<evidence type="ECO:0000256" key="4">
    <source>
        <dbReference type="ARBA" id="ARBA00022884"/>
    </source>
</evidence>
<dbReference type="PROSITE" id="PS51686">
    <property type="entry name" value="SAM_MT_RSMB_NOP"/>
    <property type="match status" value="1"/>
</dbReference>